<evidence type="ECO:0008006" key="3">
    <source>
        <dbReference type="Google" id="ProtNLM"/>
    </source>
</evidence>
<organism evidence="1 2">
    <name type="scientific">Metabacillus indicus</name>
    <name type="common">Bacillus indicus</name>
    <dbReference type="NCBI Taxonomy" id="246786"/>
    <lineage>
        <taxon>Bacteria</taxon>
        <taxon>Bacillati</taxon>
        <taxon>Bacillota</taxon>
        <taxon>Bacilli</taxon>
        <taxon>Bacillales</taxon>
        <taxon>Bacillaceae</taxon>
        <taxon>Metabacillus</taxon>
    </lineage>
</organism>
<dbReference type="EMBL" id="JNVC02000001">
    <property type="protein sequence ID" value="KEZ53630.1"/>
    <property type="molecule type" value="Genomic_DNA"/>
</dbReference>
<dbReference type="AlphaFoldDB" id="A0A084H218"/>
<sequence length="60" mass="6912">MILKALRRNKLVTVNYYIDGAVQTLKGRVRNLDLSDQTLSLEDEDKNVFSIRLAGIKEIY</sequence>
<evidence type="ECO:0000313" key="2">
    <source>
        <dbReference type="Proteomes" id="UP000028549"/>
    </source>
</evidence>
<dbReference type="Proteomes" id="UP000028549">
    <property type="component" value="Unassembled WGS sequence"/>
</dbReference>
<dbReference type="InterPro" id="IPR014962">
    <property type="entry name" value="YolD"/>
</dbReference>
<keyword evidence="2" id="KW-1185">Reference proteome</keyword>
<comment type="caution">
    <text evidence="1">The sequence shown here is derived from an EMBL/GenBank/DDBJ whole genome shotgun (WGS) entry which is preliminary data.</text>
</comment>
<reference evidence="1 2" key="1">
    <citation type="journal article" date="2005" name="Int. J. Syst. Evol. Microbiol.">
        <title>Bacillus cibi sp. nov., isolated from jeotgal, a traditional Korean fermented seafood.</title>
        <authorList>
            <person name="Yoon J.H."/>
            <person name="Lee C.H."/>
            <person name="Oh T.K."/>
        </authorList>
    </citation>
    <scope>NUCLEOTIDE SEQUENCE [LARGE SCALE GENOMIC DNA]</scope>
    <source>
        <strain evidence="1 2">DSM 16189</strain>
    </source>
</reference>
<gene>
    <name evidence="1" type="ORF">GS18_0201210</name>
</gene>
<accession>A0A084H218</accession>
<evidence type="ECO:0000313" key="1">
    <source>
        <dbReference type="EMBL" id="KEZ53630.1"/>
    </source>
</evidence>
<dbReference type="RefSeq" id="WP_029282294.1">
    <property type="nucleotide sequence ID" value="NZ_CANLZQ010000013.1"/>
</dbReference>
<proteinExistence type="predicted"/>
<name>A0A084H218_METID</name>
<dbReference type="OrthoDB" id="2937497at2"/>
<protein>
    <recommendedName>
        <fullName evidence="3">YolD-like protein</fullName>
    </recommendedName>
</protein>
<dbReference type="Pfam" id="PF08863">
    <property type="entry name" value="YolD"/>
    <property type="match status" value="1"/>
</dbReference>